<keyword evidence="2" id="KW-0812">Transmembrane</keyword>
<evidence type="ECO:0000256" key="1">
    <source>
        <dbReference type="ARBA" id="ARBA00022448"/>
    </source>
</evidence>
<feature type="transmembrane region" description="Helical" evidence="2">
    <location>
        <begin position="425"/>
        <end position="444"/>
    </location>
</feature>
<evidence type="ECO:0000313" key="4">
    <source>
        <dbReference type="Proteomes" id="UP000222168"/>
    </source>
</evidence>
<evidence type="ECO:0000256" key="2">
    <source>
        <dbReference type="SAM" id="Phobius"/>
    </source>
</evidence>
<feature type="transmembrane region" description="Helical" evidence="2">
    <location>
        <begin position="12"/>
        <end position="35"/>
    </location>
</feature>
<dbReference type="PANTHER" id="PTHR43298:SF2">
    <property type="entry name" value="FMN_FAD EXPORTER YEEO-RELATED"/>
    <property type="match status" value="1"/>
</dbReference>
<keyword evidence="4" id="KW-1185">Reference proteome</keyword>
<dbReference type="EMBL" id="NJAK01000001">
    <property type="protein sequence ID" value="PHM61679.1"/>
    <property type="molecule type" value="Genomic_DNA"/>
</dbReference>
<proteinExistence type="predicted"/>
<feature type="transmembrane region" description="Helical" evidence="2">
    <location>
        <begin position="163"/>
        <end position="184"/>
    </location>
</feature>
<keyword evidence="1" id="KW-0813">Transport</keyword>
<dbReference type="GO" id="GO:0015297">
    <property type="term" value="F:antiporter activity"/>
    <property type="evidence" value="ECO:0007669"/>
    <property type="project" value="InterPro"/>
</dbReference>
<feature type="transmembrane region" description="Helical" evidence="2">
    <location>
        <begin position="286"/>
        <end position="307"/>
    </location>
</feature>
<sequence>MKEHNEDSYARICSKIISVSLPLMGSMTGNLLMMVIDRMCLARYSEETLEASGPAIFTAMTIIAFFSSTVAIYRAFVAQAWGREGEKAARFEGAAGMVTGVLAGLVLALLSPLISAIPELSNRTLGSIALESQYLFIATYFGAFMVFNVSLASWFNGTGRTRITFVVGLVGQICDVIFTVGLTFGYFGLPEMGMKGAALGTLIASITMSGIYLSLLPREVYAETGKILSGRVTHLTSLLLFRLRRGSVSGLTNGIDEMGNTAFVWIAGVMGPVALAANNVNLTINYMAIIPIIGLGIGCSILCGNAVGAGRYHHIQRILLVTICIEMCYVATVSIVQVGFPELLLSLFGQFDGNTQVYDLAISTERVLWTYSLTFVFSMTGAAVLECLGMTRFMFWGRVIIMWFISVPLIYYTANNHRENPDALVTIWIIGSVFELLIGTLYFLRIFHAIRHQENQLAQKNYSIKE</sequence>
<dbReference type="Pfam" id="PF01554">
    <property type="entry name" value="MatE"/>
    <property type="match status" value="2"/>
</dbReference>
<dbReference type="Proteomes" id="UP000222168">
    <property type="component" value="Unassembled WGS sequence"/>
</dbReference>
<evidence type="ECO:0000313" key="3">
    <source>
        <dbReference type="EMBL" id="PHM61679.1"/>
    </source>
</evidence>
<feature type="transmembrane region" description="Helical" evidence="2">
    <location>
        <begin position="134"/>
        <end position="156"/>
    </location>
</feature>
<dbReference type="RefSeq" id="WP_099116821.1">
    <property type="nucleotide sequence ID" value="NZ_NJAK01000001.1"/>
</dbReference>
<dbReference type="GO" id="GO:0042910">
    <property type="term" value="F:xenobiotic transmembrane transporter activity"/>
    <property type="evidence" value="ECO:0007669"/>
    <property type="project" value="InterPro"/>
</dbReference>
<feature type="transmembrane region" description="Helical" evidence="2">
    <location>
        <begin position="55"/>
        <end position="73"/>
    </location>
</feature>
<feature type="transmembrane region" description="Helical" evidence="2">
    <location>
        <begin position="395"/>
        <end position="413"/>
    </location>
</feature>
<keyword evidence="2" id="KW-1133">Transmembrane helix</keyword>
<feature type="transmembrane region" description="Helical" evidence="2">
    <location>
        <begin position="94"/>
        <end position="114"/>
    </location>
</feature>
<dbReference type="OrthoDB" id="9780160at2"/>
<dbReference type="GO" id="GO:0005886">
    <property type="term" value="C:plasma membrane"/>
    <property type="evidence" value="ECO:0007669"/>
    <property type="project" value="TreeGrafter"/>
</dbReference>
<dbReference type="PANTHER" id="PTHR43298">
    <property type="entry name" value="MULTIDRUG RESISTANCE PROTEIN NORM-RELATED"/>
    <property type="match status" value="1"/>
</dbReference>
<protein>
    <submittedName>
        <fullName evidence="3">MATE family efflux transporter</fullName>
    </submittedName>
</protein>
<feature type="transmembrane region" description="Helical" evidence="2">
    <location>
        <begin position="262"/>
        <end position="280"/>
    </location>
</feature>
<feature type="transmembrane region" description="Helical" evidence="2">
    <location>
        <begin position="196"/>
        <end position="216"/>
    </location>
</feature>
<dbReference type="InterPro" id="IPR050222">
    <property type="entry name" value="MATE_MdtK"/>
</dbReference>
<dbReference type="AlphaFoldDB" id="A0A2D0KE15"/>
<keyword evidence="2" id="KW-0472">Membrane</keyword>
<organism evidence="3 4">
    <name type="scientific">Xenorhabdus ishibashii</name>
    <dbReference type="NCBI Taxonomy" id="1034471"/>
    <lineage>
        <taxon>Bacteria</taxon>
        <taxon>Pseudomonadati</taxon>
        <taxon>Pseudomonadota</taxon>
        <taxon>Gammaproteobacteria</taxon>
        <taxon>Enterobacterales</taxon>
        <taxon>Morganellaceae</taxon>
        <taxon>Xenorhabdus</taxon>
    </lineage>
</organism>
<dbReference type="InterPro" id="IPR002528">
    <property type="entry name" value="MATE_fam"/>
</dbReference>
<feature type="transmembrane region" description="Helical" evidence="2">
    <location>
        <begin position="319"/>
        <end position="340"/>
    </location>
</feature>
<comment type="caution">
    <text evidence="3">The sequence shown here is derived from an EMBL/GenBank/DDBJ whole genome shotgun (WGS) entry which is preliminary data.</text>
</comment>
<feature type="transmembrane region" description="Helical" evidence="2">
    <location>
        <begin position="368"/>
        <end position="388"/>
    </location>
</feature>
<reference evidence="3 4" key="1">
    <citation type="journal article" date="2017" name="Nat. Microbiol.">
        <title>Natural product diversity associated with the nematode symbionts Photorhabdus and Xenorhabdus.</title>
        <authorList>
            <person name="Tobias N.J."/>
            <person name="Wolff H."/>
            <person name="Djahanschiri B."/>
            <person name="Grundmann F."/>
            <person name="Kronenwerth M."/>
            <person name="Shi Y.M."/>
            <person name="Simonyi S."/>
            <person name="Grun P."/>
            <person name="Shapiro-Ilan D."/>
            <person name="Pidot S.J."/>
            <person name="Stinear T.P."/>
            <person name="Ebersberger I."/>
            <person name="Bode H.B."/>
        </authorList>
    </citation>
    <scope>NUCLEOTIDE SEQUENCE [LARGE SCALE GENOMIC DNA]</scope>
    <source>
        <strain evidence="3 4">DSM 22670</strain>
    </source>
</reference>
<accession>A0A2D0KE15</accession>
<name>A0A2D0KE15_9GAMM</name>
<gene>
    <name evidence="3" type="ORF">Xish_00818</name>
</gene>